<gene>
    <name evidence="8" type="ORF">C2E20_8260</name>
</gene>
<feature type="transmembrane region" description="Helical" evidence="6">
    <location>
        <begin position="171"/>
        <end position="191"/>
    </location>
</feature>
<dbReference type="Gene3D" id="1.20.1250.20">
    <property type="entry name" value="MFS general substrate transporter like domains"/>
    <property type="match status" value="1"/>
</dbReference>
<dbReference type="GO" id="GO:0022857">
    <property type="term" value="F:transmembrane transporter activity"/>
    <property type="evidence" value="ECO:0007669"/>
    <property type="project" value="InterPro"/>
</dbReference>
<dbReference type="Proteomes" id="UP000239649">
    <property type="component" value="Unassembled WGS sequence"/>
</dbReference>
<feature type="transmembrane region" description="Helical" evidence="6">
    <location>
        <begin position="462"/>
        <end position="482"/>
    </location>
</feature>
<dbReference type="OrthoDB" id="3936150at2759"/>
<feature type="transmembrane region" description="Helical" evidence="6">
    <location>
        <begin position="376"/>
        <end position="395"/>
    </location>
</feature>
<feature type="transmembrane region" description="Helical" evidence="6">
    <location>
        <begin position="313"/>
        <end position="334"/>
    </location>
</feature>
<feature type="transmembrane region" description="Helical" evidence="6">
    <location>
        <begin position="230"/>
        <end position="250"/>
    </location>
</feature>
<evidence type="ECO:0000256" key="4">
    <source>
        <dbReference type="ARBA" id="ARBA00023136"/>
    </source>
</evidence>
<evidence type="ECO:0000256" key="3">
    <source>
        <dbReference type="ARBA" id="ARBA00022989"/>
    </source>
</evidence>
<dbReference type="PROSITE" id="PS00216">
    <property type="entry name" value="SUGAR_TRANSPORT_1"/>
    <property type="match status" value="1"/>
</dbReference>
<organism evidence="8 9">
    <name type="scientific">Micractinium conductrix</name>
    <dbReference type="NCBI Taxonomy" id="554055"/>
    <lineage>
        <taxon>Eukaryota</taxon>
        <taxon>Viridiplantae</taxon>
        <taxon>Chlorophyta</taxon>
        <taxon>core chlorophytes</taxon>
        <taxon>Trebouxiophyceae</taxon>
        <taxon>Chlorellales</taxon>
        <taxon>Chlorellaceae</taxon>
        <taxon>Chlorella clade</taxon>
        <taxon>Micractinium</taxon>
    </lineage>
</organism>
<proteinExistence type="predicted"/>
<dbReference type="InterPro" id="IPR036259">
    <property type="entry name" value="MFS_trans_sf"/>
</dbReference>
<feature type="transmembrane region" description="Helical" evidence="6">
    <location>
        <begin position="146"/>
        <end position="165"/>
    </location>
</feature>
<dbReference type="InterPro" id="IPR005829">
    <property type="entry name" value="Sugar_transporter_CS"/>
</dbReference>
<keyword evidence="4 6" id="KW-0472">Membrane</keyword>
<feature type="transmembrane region" description="Helical" evidence="6">
    <location>
        <begin position="32"/>
        <end position="53"/>
    </location>
</feature>
<protein>
    <submittedName>
        <fullName evidence="8">Organic cation carnitine transporter 4-like</fullName>
    </submittedName>
</protein>
<reference evidence="8 9" key="1">
    <citation type="journal article" date="2018" name="Plant J.">
        <title>Genome sequences of Chlorella sorokiniana UTEX 1602 and Micractinium conductrix SAG 241.80: implications to maltose excretion by a green alga.</title>
        <authorList>
            <person name="Arriola M.B."/>
            <person name="Velmurugan N."/>
            <person name="Zhang Y."/>
            <person name="Plunkett M.H."/>
            <person name="Hondzo H."/>
            <person name="Barney B.M."/>
        </authorList>
    </citation>
    <scope>NUCLEOTIDE SEQUENCE [LARGE SCALE GENOMIC DNA]</scope>
    <source>
        <strain evidence="8 9">SAG 241.80</strain>
    </source>
</reference>
<feature type="transmembrane region" description="Helical" evidence="6">
    <location>
        <begin position="203"/>
        <end position="224"/>
    </location>
</feature>
<keyword evidence="9" id="KW-1185">Reference proteome</keyword>
<feature type="transmembrane region" description="Helical" evidence="6">
    <location>
        <begin position="346"/>
        <end position="369"/>
    </location>
</feature>
<keyword evidence="5" id="KW-0175">Coiled coil</keyword>
<dbReference type="SUPFAM" id="SSF103473">
    <property type="entry name" value="MFS general substrate transporter"/>
    <property type="match status" value="1"/>
</dbReference>
<comment type="subcellular location">
    <subcellularLocation>
        <location evidence="1">Membrane</location>
        <topology evidence="1">Multi-pass membrane protein</topology>
    </subcellularLocation>
</comment>
<keyword evidence="2 6" id="KW-0812">Transmembrane</keyword>
<evidence type="ECO:0000313" key="9">
    <source>
        <dbReference type="Proteomes" id="UP000239649"/>
    </source>
</evidence>
<dbReference type="STRING" id="554055.A0A2P6V1Y1"/>
<dbReference type="EMBL" id="LHPF02000042">
    <property type="protein sequence ID" value="PSC68098.1"/>
    <property type="molecule type" value="Genomic_DNA"/>
</dbReference>
<evidence type="ECO:0000256" key="6">
    <source>
        <dbReference type="SAM" id="Phobius"/>
    </source>
</evidence>
<accession>A0A2P6V1Y1</accession>
<evidence type="ECO:0000256" key="5">
    <source>
        <dbReference type="SAM" id="Coils"/>
    </source>
</evidence>
<keyword evidence="3 6" id="KW-1133">Transmembrane helix</keyword>
<evidence type="ECO:0000256" key="2">
    <source>
        <dbReference type="ARBA" id="ARBA00022692"/>
    </source>
</evidence>
<sequence>MPVVDLAHRGTVEVDEELERSGPFQWGQQSQLLLVGLAWLLAAVHTLAAVVFACLDPLQHGASEAAACAKPDDAACTAALTSGDICSLPRDAWHWRAPGATLVSEFDLICGRRWLLYCQQSAFFVSVLAGCLAWQLSADRYSRRRLLYAGAVACGLASVLASTAPSLWLYTFFRCASGAALGGMGLAAFALATDVAGPSWRGFVGLLLKHFFSVGACAGVLLAWCGPGWRLLTFLCGLACLAYLSTWSFVTESPQWLLLHGKKGEATAALAAIAFASGSRPPEHPLADPTALLANTQRDFKDVLASGRLRPRLLAAGGAWFAAAAGYYGLMLLADGISGGTASADSIYVTLLSSFVYEVLGIAAAGLAVERAGRKATSFAAFLQAGTCLVVAAVTRGTAQRTLVVAARYGLAAASAALYLHTSELFPWAVREQGLAAANVCARAGAALAPLFAFLQHRLGGFVPLLVLGCLALGGGLLAATLPETLGEKQAETIQELNQLLSLRRKRSWRVALAGILRPAQAAALQPQRSTSLQGGEIYLPADARSQGRWGATSQQVGVAAAPPVLPPPPGAPPPQAAAGSPSWFSVLVVVGASVTTLAGGLVVFVLHLRPVLKAAERAAAAAEVAARQMEVAALEMEKTARVMQEDMPLTFQDMQRTSKEFEILGKQLNYLTGAVVKPVREPVQWVGKAAETTTSTVQSVTSGTYSNLQRVVDDIKTLANSLTPTITQVRNQLTGLYSSGSSKNGGGASQQRLDAAAAPAAAANGAAAESNSSLLARAASVALQAEAAARDVNVSRRQADAQRWIANWRSRSRGNRKAAAAAAAADAAAAAAAAADAAAVEATAGELLQEAAPGMLARVGQLFADGVLAAEHEAAAAAVFAALERAQRAAEEAASASGALEAAIKKAEDRGALPSMDSSDEDEYEL</sequence>
<feature type="transmembrane region" description="Helical" evidence="6">
    <location>
        <begin position="114"/>
        <end position="134"/>
    </location>
</feature>
<dbReference type="Pfam" id="PF00083">
    <property type="entry name" value="Sugar_tr"/>
    <property type="match status" value="1"/>
</dbReference>
<dbReference type="GO" id="GO:0016020">
    <property type="term" value="C:membrane"/>
    <property type="evidence" value="ECO:0007669"/>
    <property type="project" value="UniProtKB-SubCell"/>
</dbReference>
<evidence type="ECO:0000313" key="8">
    <source>
        <dbReference type="EMBL" id="PSC68098.1"/>
    </source>
</evidence>
<dbReference type="PANTHER" id="PTHR24064">
    <property type="entry name" value="SOLUTE CARRIER FAMILY 22 MEMBER"/>
    <property type="match status" value="1"/>
</dbReference>
<feature type="domain" description="Major facilitator superfamily (MFS) profile" evidence="7">
    <location>
        <begin position="31"/>
        <end position="487"/>
    </location>
</feature>
<comment type="caution">
    <text evidence="8">The sequence shown here is derived from an EMBL/GenBank/DDBJ whole genome shotgun (WGS) entry which is preliminary data.</text>
</comment>
<dbReference type="InterPro" id="IPR020846">
    <property type="entry name" value="MFS_dom"/>
</dbReference>
<dbReference type="AlphaFoldDB" id="A0A2P6V1Y1"/>
<feature type="transmembrane region" description="Helical" evidence="6">
    <location>
        <begin position="435"/>
        <end position="455"/>
    </location>
</feature>
<evidence type="ECO:0000259" key="7">
    <source>
        <dbReference type="PROSITE" id="PS50850"/>
    </source>
</evidence>
<feature type="coiled-coil region" evidence="5">
    <location>
        <begin position="884"/>
        <end position="911"/>
    </location>
</feature>
<feature type="transmembrane region" description="Helical" evidence="6">
    <location>
        <begin position="584"/>
        <end position="609"/>
    </location>
</feature>
<evidence type="ECO:0000256" key="1">
    <source>
        <dbReference type="ARBA" id="ARBA00004141"/>
    </source>
</evidence>
<name>A0A2P6V1Y1_9CHLO</name>
<dbReference type="InterPro" id="IPR005828">
    <property type="entry name" value="MFS_sugar_transport-like"/>
</dbReference>
<dbReference type="PROSITE" id="PS50850">
    <property type="entry name" value="MFS"/>
    <property type="match status" value="1"/>
</dbReference>